<proteinExistence type="predicted"/>
<keyword evidence="1" id="KW-1133">Transmembrane helix</keyword>
<feature type="transmembrane region" description="Helical" evidence="1">
    <location>
        <begin position="117"/>
        <end position="143"/>
    </location>
</feature>
<protein>
    <submittedName>
        <fullName evidence="2">Uncharacterized protein</fullName>
    </submittedName>
</protein>
<sequence>MPNTLSSAMSSTCKVPEPIGSLMDDDILEDLQLDLGPRLGADGSPRTSNPSKLSLQFSDKSLCRGVGVTKVLRRFGKLFNGSAGTVEDYQLGQEVHKVSAFITHNWSLNRWKKCMALCCYFHIVPAFVVSVVVQLFFFVLVLADKLPLMRADYRDVDGIDLAHSREFHVGCWCMVGGWLAFWLTLFLWADVAAMFGRSGPIVFVDKVCIDQVSIDRKAQGILAIPAWLACSDTLVAVFSDELLVKLWTCFELCTFVILGKTDKIRVEPALLSYASFFVSIYLVVIVIWNQLQTLGDSTNKELELALGLEFTVTVAILGYSGLFLLIFAVLAHWGRVCHRIHKQVHELDIRTANCFDEADRALVVQALQSLGDRHIFHRKDSEDQQLDELAIAELTVAIRSQLENAIVRSLGLNRLPLKYLVASLLPLLGDMLDYFAADVRHQQLVASQREPETIADTLRQVATSFLFRFSQPLLAISLFCLGALVPVILLPNCPHKWTRRLHLTGLVLSLFLWFLAIFAYALVGYIRLQEVVSDLNWVLLAAADVIAVGWLYFLYGPVQLKRVRSGS</sequence>
<dbReference type="AlphaFoldDB" id="A0A813G4X3"/>
<accession>A0A813G4X3</accession>
<feature type="transmembrane region" description="Helical" evidence="1">
    <location>
        <begin position="503"/>
        <end position="523"/>
    </location>
</feature>
<comment type="caution">
    <text evidence="2">The sequence shown here is derived from an EMBL/GenBank/DDBJ whole genome shotgun (WGS) entry which is preliminary data.</text>
</comment>
<organism evidence="2 3">
    <name type="scientific">Polarella glacialis</name>
    <name type="common">Dinoflagellate</name>
    <dbReference type="NCBI Taxonomy" id="89957"/>
    <lineage>
        <taxon>Eukaryota</taxon>
        <taxon>Sar</taxon>
        <taxon>Alveolata</taxon>
        <taxon>Dinophyceae</taxon>
        <taxon>Suessiales</taxon>
        <taxon>Suessiaceae</taxon>
        <taxon>Polarella</taxon>
    </lineage>
</organism>
<keyword evidence="1" id="KW-0472">Membrane</keyword>
<feature type="transmembrane region" description="Helical" evidence="1">
    <location>
        <begin position="167"/>
        <end position="188"/>
    </location>
</feature>
<feature type="transmembrane region" description="Helical" evidence="1">
    <location>
        <begin position="270"/>
        <end position="290"/>
    </location>
</feature>
<feature type="transmembrane region" description="Helical" evidence="1">
    <location>
        <begin position="535"/>
        <end position="555"/>
    </location>
</feature>
<reference evidence="2" key="1">
    <citation type="submission" date="2021-02" db="EMBL/GenBank/DDBJ databases">
        <authorList>
            <person name="Dougan E. K."/>
            <person name="Rhodes N."/>
            <person name="Thang M."/>
            <person name="Chan C."/>
        </authorList>
    </citation>
    <scope>NUCLEOTIDE SEQUENCE</scope>
</reference>
<dbReference type="EMBL" id="CAJNNV010027209">
    <property type="protein sequence ID" value="CAE8619734.1"/>
    <property type="molecule type" value="Genomic_DNA"/>
</dbReference>
<dbReference type="Proteomes" id="UP000654075">
    <property type="component" value="Unassembled WGS sequence"/>
</dbReference>
<evidence type="ECO:0000256" key="1">
    <source>
        <dbReference type="SAM" id="Phobius"/>
    </source>
</evidence>
<keyword evidence="3" id="KW-1185">Reference proteome</keyword>
<feature type="transmembrane region" description="Helical" evidence="1">
    <location>
        <begin position="310"/>
        <end position="333"/>
    </location>
</feature>
<evidence type="ECO:0000313" key="3">
    <source>
        <dbReference type="Proteomes" id="UP000654075"/>
    </source>
</evidence>
<keyword evidence="1" id="KW-0812">Transmembrane</keyword>
<gene>
    <name evidence="2" type="ORF">PGLA1383_LOCUS37317</name>
</gene>
<evidence type="ECO:0000313" key="2">
    <source>
        <dbReference type="EMBL" id="CAE8619734.1"/>
    </source>
</evidence>
<name>A0A813G4X3_POLGL</name>
<feature type="transmembrane region" description="Helical" evidence="1">
    <location>
        <begin position="473"/>
        <end position="491"/>
    </location>
</feature>